<dbReference type="InterPro" id="IPR003492">
    <property type="entry name" value="Battenin_disease_Cln3"/>
</dbReference>
<accession>A0A811JTR7</accession>
<keyword evidence="9" id="KW-1185">Reference proteome</keyword>
<evidence type="ECO:0000313" key="9">
    <source>
        <dbReference type="Proteomes" id="UP000614601"/>
    </source>
</evidence>
<feature type="transmembrane region" description="Helical" evidence="7">
    <location>
        <begin position="155"/>
        <end position="173"/>
    </location>
</feature>
<protein>
    <recommendedName>
        <fullName evidence="7">Battenin</fullName>
    </recommendedName>
</protein>
<reference evidence="8" key="1">
    <citation type="submission" date="2020-09" db="EMBL/GenBank/DDBJ databases">
        <authorList>
            <person name="Kikuchi T."/>
        </authorList>
    </citation>
    <scope>NUCLEOTIDE SEQUENCE</scope>
    <source>
        <strain evidence="8">SH1</strain>
    </source>
</reference>
<dbReference type="AlphaFoldDB" id="A0A811JTR7"/>
<dbReference type="Gene3D" id="1.20.1250.20">
    <property type="entry name" value="MFS general substrate transporter like domains"/>
    <property type="match status" value="1"/>
</dbReference>
<comment type="caution">
    <text evidence="8">The sequence shown here is derived from an EMBL/GenBank/DDBJ whole genome shotgun (WGS) entry which is preliminary data.</text>
</comment>
<comment type="similarity">
    <text evidence="2 7">Belongs to the battenin family.</text>
</comment>
<evidence type="ECO:0000256" key="4">
    <source>
        <dbReference type="ARBA" id="ARBA00022692"/>
    </source>
</evidence>
<dbReference type="GO" id="GO:0005765">
    <property type="term" value="C:lysosomal membrane"/>
    <property type="evidence" value="ECO:0007669"/>
    <property type="project" value="UniProtKB-SubCell"/>
</dbReference>
<dbReference type="GO" id="GO:0007040">
    <property type="term" value="P:lysosome organization"/>
    <property type="evidence" value="ECO:0007669"/>
    <property type="project" value="TreeGrafter"/>
</dbReference>
<comment type="subcellular location">
    <subcellularLocation>
        <location evidence="1">Endomembrane system</location>
        <topology evidence="1">Multi-pass membrane protein</topology>
    </subcellularLocation>
    <subcellularLocation>
        <location evidence="7">Lysosome membrane</location>
        <topology evidence="7">Multi-pass membrane protein</topology>
    </subcellularLocation>
</comment>
<keyword evidence="4 7" id="KW-0812">Transmembrane</keyword>
<dbReference type="InterPro" id="IPR018460">
    <property type="entry name" value="Battenin_disease_Cln3_subgr"/>
</dbReference>
<dbReference type="EMBL" id="CAJFCW020000001">
    <property type="protein sequence ID" value="CAG9083393.1"/>
    <property type="molecule type" value="Genomic_DNA"/>
</dbReference>
<dbReference type="PANTHER" id="PTHR10981">
    <property type="entry name" value="BATTENIN"/>
    <property type="match status" value="1"/>
</dbReference>
<feature type="transmembrane region" description="Helical" evidence="7">
    <location>
        <begin position="66"/>
        <end position="86"/>
    </location>
</feature>
<evidence type="ECO:0000313" key="8">
    <source>
        <dbReference type="EMBL" id="CAD5206855.1"/>
    </source>
</evidence>
<dbReference type="Proteomes" id="UP000614601">
    <property type="component" value="Unassembled WGS sequence"/>
</dbReference>
<dbReference type="PRINTS" id="PR01315">
    <property type="entry name" value="BATTENIN"/>
</dbReference>
<organism evidence="8 9">
    <name type="scientific">Bursaphelenchus okinawaensis</name>
    <dbReference type="NCBI Taxonomy" id="465554"/>
    <lineage>
        <taxon>Eukaryota</taxon>
        <taxon>Metazoa</taxon>
        <taxon>Ecdysozoa</taxon>
        <taxon>Nematoda</taxon>
        <taxon>Chromadorea</taxon>
        <taxon>Rhabditida</taxon>
        <taxon>Tylenchina</taxon>
        <taxon>Tylenchomorpha</taxon>
        <taxon>Aphelenchoidea</taxon>
        <taxon>Aphelenchoididae</taxon>
        <taxon>Bursaphelenchus</taxon>
    </lineage>
</organism>
<feature type="transmembrane region" description="Helical" evidence="7">
    <location>
        <begin position="185"/>
        <end position="202"/>
    </location>
</feature>
<evidence type="ECO:0000256" key="5">
    <source>
        <dbReference type="ARBA" id="ARBA00022989"/>
    </source>
</evidence>
<evidence type="ECO:0000256" key="2">
    <source>
        <dbReference type="ARBA" id="ARBA00007467"/>
    </source>
</evidence>
<dbReference type="PIRSF" id="PIRSF015974">
    <property type="entry name" value="CLN3_BTN1"/>
    <property type="match status" value="1"/>
</dbReference>
<evidence type="ECO:0000256" key="3">
    <source>
        <dbReference type="ARBA" id="ARBA00022448"/>
    </source>
</evidence>
<keyword evidence="3" id="KW-0813">Transport</keyword>
<dbReference type="Proteomes" id="UP000783686">
    <property type="component" value="Unassembled WGS sequence"/>
</dbReference>
<feature type="transmembrane region" description="Helical" evidence="7">
    <location>
        <begin position="121"/>
        <end position="143"/>
    </location>
</feature>
<evidence type="ECO:0000256" key="7">
    <source>
        <dbReference type="RuleBase" id="RU361113"/>
    </source>
</evidence>
<proteinExistence type="inferred from homology"/>
<dbReference type="Pfam" id="PF02487">
    <property type="entry name" value="CLN3"/>
    <property type="match status" value="1"/>
</dbReference>
<gene>
    <name evidence="8" type="ORF">BOKJ2_LOCUS1539</name>
</gene>
<feature type="transmembrane region" description="Helical" evidence="7">
    <location>
        <begin position="340"/>
        <end position="357"/>
    </location>
</feature>
<dbReference type="SUPFAM" id="SSF103473">
    <property type="entry name" value="MFS general substrate transporter"/>
    <property type="match status" value="1"/>
</dbReference>
<dbReference type="GO" id="GO:0012505">
    <property type="term" value="C:endomembrane system"/>
    <property type="evidence" value="ECO:0007669"/>
    <property type="project" value="UniProtKB-SubCell"/>
</dbReference>
<keyword evidence="7" id="KW-0458">Lysosome</keyword>
<feature type="transmembrane region" description="Helical" evidence="7">
    <location>
        <begin position="363"/>
        <end position="386"/>
    </location>
</feature>
<keyword evidence="6 7" id="KW-0472">Membrane</keyword>
<keyword evidence="5 7" id="KW-1133">Transmembrane helix</keyword>
<dbReference type="PANTHER" id="PTHR10981:SF0">
    <property type="entry name" value="BATTENIN"/>
    <property type="match status" value="1"/>
</dbReference>
<evidence type="ECO:0000256" key="1">
    <source>
        <dbReference type="ARBA" id="ARBA00004127"/>
    </source>
</evidence>
<dbReference type="OrthoDB" id="5965864at2759"/>
<feature type="transmembrane region" description="Helical" evidence="7">
    <location>
        <begin position="414"/>
        <end position="435"/>
    </location>
</feature>
<name>A0A811JTR7_9BILA</name>
<dbReference type="InterPro" id="IPR036259">
    <property type="entry name" value="MFS_trans_sf"/>
</dbReference>
<sequence>MPQLRIRSPSGWGNLMAFWILGLCNNFAYVIMLSSAKDILDMDNKVNSTDPDRCIPDMSKFQCNKISTGAVLLADIIPSLIIKFMAPVLLYMLAYNVRIVFTVFLMVSSFVVVAISTNVALALFGVTLASFGAGLGEVTFLALSSNFNNDVISSWSSGTGGAGVFGALTYAMLTERTLLNLSPKTSLIIMLVVPAIFFLTYWKMLISPSIVHKAVFWKPQSYVVPATVRSRSSSGEHEEDRLIEHSDEEEDEALPLVNEDENLTLLGKVRPLLKFMVPLATVYLGEYFINQGLLELLVFDCSHGFSMSVSSQYRWYQVLYQIGVFVSRSSSNFVLLNRRFLGFVAILQLFNATGILVQTTQRFIPHIIIVFGWIVFEGLLGGAAYVNTFRIVHKEVPVAKREFAMSFVSTSDSFGILLAGFAAIPVHNIICSAYYQFF</sequence>
<evidence type="ECO:0000256" key="6">
    <source>
        <dbReference type="ARBA" id="ARBA00023136"/>
    </source>
</evidence>
<feature type="transmembrane region" description="Helical" evidence="7">
    <location>
        <begin position="12"/>
        <end position="32"/>
    </location>
</feature>
<dbReference type="GO" id="GO:0051453">
    <property type="term" value="P:regulation of intracellular pH"/>
    <property type="evidence" value="ECO:0007669"/>
    <property type="project" value="TreeGrafter"/>
</dbReference>
<dbReference type="EMBL" id="CAJFDH010000001">
    <property type="protein sequence ID" value="CAD5206855.1"/>
    <property type="molecule type" value="Genomic_DNA"/>
</dbReference>
<feature type="transmembrane region" description="Helical" evidence="7">
    <location>
        <begin position="93"/>
        <end position="115"/>
    </location>
</feature>